<dbReference type="EMBL" id="BRPK01000002">
    <property type="protein sequence ID" value="GLB34659.1"/>
    <property type="molecule type" value="Genomic_DNA"/>
</dbReference>
<dbReference type="AlphaFoldDB" id="A0A9P3UHY5"/>
<dbReference type="PANTHER" id="PTHR41390">
    <property type="entry name" value="CHROMOSOME 7, WHOLE GENOME SHOTGUN SEQUENCE"/>
    <property type="match status" value="1"/>
</dbReference>
<gene>
    <name evidence="2" type="ORF">LshimejAT787_0202240</name>
</gene>
<feature type="coiled-coil region" evidence="1">
    <location>
        <begin position="180"/>
        <end position="214"/>
    </location>
</feature>
<comment type="caution">
    <text evidence="2">The sequence shown here is derived from an EMBL/GenBank/DDBJ whole genome shotgun (WGS) entry which is preliminary data.</text>
</comment>
<dbReference type="OrthoDB" id="3366659at2759"/>
<sequence>MEDSAPSTVVRGTLITCNRTLRIPAVNSGVTAVTFFSIREFVVSPLLVHTLPWPQYARRRAALGVSPHPSDPPQVAEPPTISDLRKHKTLDSGLSGALTGGVLRGWKSGRKAVVPGALTVGALCTLLQLAYNEAGVIRLRYISGLNEPARATSSTSPSKSLGERFLGLFGVRQVTDEQYLVKLKATRDAHLTRIAELEQQLATEKQKAEDDSTTTSS</sequence>
<organism evidence="2 3">
    <name type="scientific">Lyophyllum shimeji</name>
    <name type="common">Hon-shimeji</name>
    <name type="synonym">Tricholoma shimeji</name>
    <dbReference type="NCBI Taxonomy" id="47721"/>
    <lineage>
        <taxon>Eukaryota</taxon>
        <taxon>Fungi</taxon>
        <taxon>Dikarya</taxon>
        <taxon>Basidiomycota</taxon>
        <taxon>Agaricomycotina</taxon>
        <taxon>Agaricomycetes</taxon>
        <taxon>Agaricomycetidae</taxon>
        <taxon>Agaricales</taxon>
        <taxon>Tricholomatineae</taxon>
        <taxon>Lyophyllaceae</taxon>
        <taxon>Lyophyllum</taxon>
    </lineage>
</organism>
<evidence type="ECO:0000313" key="3">
    <source>
        <dbReference type="Proteomes" id="UP001063166"/>
    </source>
</evidence>
<keyword evidence="3" id="KW-1185">Reference proteome</keyword>
<evidence type="ECO:0000256" key="1">
    <source>
        <dbReference type="SAM" id="Coils"/>
    </source>
</evidence>
<dbReference type="Proteomes" id="UP001063166">
    <property type="component" value="Unassembled WGS sequence"/>
</dbReference>
<name>A0A9P3UHY5_LYOSH</name>
<evidence type="ECO:0000313" key="2">
    <source>
        <dbReference type="EMBL" id="GLB34659.1"/>
    </source>
</evidence>
<dbReference type="PANTHER" id="PTHR41390:SF1">
    <property type="entry name" value="NADH-UBIQUINONE OXIDOREDUCTASE 213 KDA SUBUNIT"/>
    <property type="match status" value="1"/>
</dbReference>
<proteinExistence type="predicted"/>
<protein>
    <submittedName>
        <fullName evidence="2">Uncharacterized protein</fullName>
    </submittedName>
</protein>
<keyword evidence="1" id="KW-0175">Coiled coil</keyword>
<reference evidence="2" key="1">
    <citation type="submission" date="2022-07" db="EMBL/GenBank/DDBJ databases">
        <title>The genome of Lyophyllum shimeji provides insight into the initial evolution of ectomycorrhizal fungal genome.</title>
        <authorList>
            <person name="Kobayashi Y."/>
            <person name="Shibata T."/>
            <person name="Hirakawa H."/>
            <person name="Shigenobu S."/>
            <person name="Nishiyama T."/>
            <person name="Yamada A."/>
            <person name="Hasebe M."/>
            <person name="Kawaguchi M."/>
        </authorList>
    </citation>
    <scope>NUCLEOTIDE SEQUENCE</scope>
    <source>
        <strain evidence="2">AT787</strain>
    </source>
</reference>
<accession>A0A9P3UHY5</accession>